<name>A0ABW5NDF4_9FLAO</name>
<dbReference type="GO" id="GO:0016853">
    <property type="term" value="F:isomerase activity"/>
    <property type="evidence" value="ECO:0007669"/>
    <property type="project" value="UniProtKB-KW"/>
</dbReference>
<dbReference type="Gene3D" id="3.40.50.1240">
    <property type="entry name" value="Phosphoglycerate mutase-like"/>
    <property type="match status" value="1"/>
</dbReference>
<reference evidence="3" key="1">
    <citation type="journal article" date="2019" name="Int. J. Syst. Evol. Microbiol.">
        <title>The Global Catalogue of Microorganisms (GCM) 10K type strain sequencing project: providing services to taxonomists for standard genome sequencing and annotation.</title>
        <authorList>
            <consortium name="The Broad Institute Genomics Platform"/>
            <consortium name="The Broad Institute Genome Sequencing Center for Infectious Disease"/>
            <person name="Wu L."/>
            <person name="Ma J."/>
        </authorList>
    </citation>
    <scope>NUCLEOTIDE SEQUENCE [LARGE SCALE GENOMIC DNA]</scope>
    <source>
        <strain evidence="3">KCTC 42423</strain>
    </source>
</reference>
<evidence type="ECO:0000256" key="1">
    <source>
        <dbReference type="SAM" id="SignalP"/>
    </source>
</evidence>
<dbReference type="EMBL" id="JBHULX010000048">
    <property type="protein sequence ID" value="MFD2593587.1"/>
    <property type="molecule type" value="Genomic_DNA"/>
</dbReference>
<comment type="caution">
    <text evidence="2">The sequence shown here is derived from an EMBL/GenBank/DDBJ whole genome shotgun (WGS) entry which is preliminary data.</text>
</comment>
<keyword evidence="3" id="KW-1185">Reference proteome</keyword>
<dbReference type="SUPFAM" id="SSF53254">
    <property type="entry name" value="Phosphoglycerate mutase-like"/>
    <property type="match status" value="1"/>
</dbReference>
<dbReference type="RefSeq" id="WP_378253960.1">
    <property type="nucleotide sequence ID" value="NZ_JBHSJV010000001.1"/>
</dbReference>
<keyword evidence="1" id="KW-0732">Signal</keyword>
<organism evidence="2 3">
    <name type="scientific">Aquimarina hainanensis</name>
    <dbReference type="NCBI Taxonomy" id="1578017"/>
    <lineage>
        <taxon>Bacteria</taxon>
        <taxon>Pseudomonadati</taxon>
        <taxon>Bacteroidota</taxon>
        <taxon>Flavobacteriia</taxon>
        <taxon>Flavobacteriales</taxon>
        <taxon>Flavobacteriaceae</taxon>
        <taxon>Aquimarina</taxon>
    </lineage>
</organism>
<gene>
    <name evidence="2" type="ORF">ACFSTE_22305</name>
</gene>
<evidence type="ECO:0000313" key="3">
    <source>
        <dbReference type="Proteomes" id="UP001597459"/>
    </source>
</evidence>
<protein>
    <submittedName>
        <fullName evidence="2">Phosphoglycerate mutase family protein</fullName>
        <ecNumber evidence="2">5.4.-.-</ecNumber>
    </submittedName>
</protein>
<sequence>MKHICIFLFSILIIGCSSPTTSTTSETTTYFLIRHAEKDLSDPRNPNPMLTEKGNIRAKKWAAILAPSSIDYVYSTQFLRTKLTATPIAQKNKVPITTYAPNKLLSKDFKQKTKGKTTVIIGHSNTIPSFINTLLQKKKYDDLEHEDYGKLFIIKITGDQITETVLDIN</sequence>
<dbReference type="EC" id="5.4.-.-" evidence="2"/>
<dbReference type="Pfam" id="PF00300">
    <property type="entry name" value="His_Phos_1"/>
    <property type="match status" value="1"/>
</dbReference>
<dbReference type="InterPro" id="IPR013078">
    <property type="entry name" value="His_Pase_superF_clade-1"/>
</dbReference>
<dbReference type="PROSITE" id="PS51257">
    <property type="entry name" value="PROKAR_LIPOPROTEIN"/>
    <property type="match status" value="1"/>
</dbReference>
<proteinExistence type="predicted"/>
<evidence type="ECO:0000313" key="2">
    <source>
        <dbReference type="EMBL" id="MFD2593587.1"/>
    </source>
</evidence>
<keyword evidence="2" id="KW-0413">Isomerase</keyword>
<feature type="chain" id="PRO_5046952163" evidence="1">
    <location>
        <begin position="23"/>
        <end position="169"/>
    </location>
</feature>
<dbReference type="Proteomes" id="UP001597459">
    <property type="component" value="Unassembled WGS sequence"/>
</dbReference>
<dbReference type="CDD" id="cd07067">
    <property type="entry name" value="HP_PGM_like"/>
    <property type="match status" value="1"/>
</dbReference>
<accession>A0ABW5NDF4</accession>
<dbReference type="InterPro" id="IPR029033">
    <property type="entry name" value="His_PPase_superfam"/>
</dbReference>
<feature type="signal peptide" evidence="1">
    <location>
        <begin position="1"/>
        <end position="22"/>
    </location>
</feature>